<comment type="caution">
    <text evidence="2">The sequence shown here is derived from an EMBL/GenBank/DDBJ whole genome shotgun (WGS) entry which is preliminary data.</text>
</comment>
<sequence>AMPSNAQAARRKLQSTPAKMPHAQDIYPGPMMVRNTFIDTPVGRPDSLEGFLQERLAWSCPASRVSEPFGSGASYSPGAQLLKTANLAGGAAEVDALSRAFARSSLRLAELDAFSECSTADTGRWTSPATPEQDFARLALPPQLPLPPPPPSFLGCRAALGMPVSAVASSSCAPQNTWPMLGHAVPPPPPAAPAPYVSANKIPTNEPASPPPKNWANDMALGGSTPKILSLEEALGPAGAEQSPEDELLPSAGSAGHGLGQCRPCAFFPTKGCASAE</sequence>
<protein>
    <submittedName>
        <fullName evidence="2">Uncharacterized protein</fullName>
    </submittedName>
</protein>
<dbReference type="Proteomes" id="UP000626109">
    <property type="component" value="Unassembled WGS sequence"/>
</dbReference>
<reference evidence="2" key="1">
    <citation type="submission" date="2021-02" db="EMBL/GenBank/DDBJ databases">
        <authorList>
            <person name="Dougan E. K."/>
            <person name="Rhodes N."/>
            <person name="Thang M."/>
            <person name="Chan C."/>
        </authorList>
    </citation>
    <scope>NUCLEOTIDE SEQUENCE</scope>
</reference>
<accession>A0A813K6N9</accession>
<gene>
    <name evidence="2" type="ORF">PGLA2088_LOCUS27420</name>
</gene>
<organism evidence="2 3">
    <name type="scientific">Polarella glacialis</name>
    <name type="common">Dinoflagellate</name>
    <dbReference type="NCBI Taxonomy" id="89957"/>
    <lineage>
        <taxon>Eukaryota</taxon>
        <taxon>Sar</taxon>
        <taxon>Alveolata</taxon>
        <taxon>Dinophyceae</taxon>
        <taxon>Suessiales</taxon>
        <taxon>Suessiaceae</taxon>
        <taxon>Polarella</taxon>
    </lineage>
</organism>
<dbReference type="EMBL" id="CAJNNW010027442">
    <property type="protein sequence ID" value="CAE8691442.1"/>
    <property type="molecule type" value="Genomic_DNA"/>
</dbReference>
<feature type="non-terminal residue" evidence="2">
    <location>
        <position position="277"/>
    </location>
</feature>
<feature type="non-terminal residue" evidence="2">
    <location>
        <position position="1"/>
    </location>
</feature>
<dbReference type="AlphaFoldDB" id="A0A813K6N9"/>
<name>A0A813K6N9_POLGL</name>
<evidence type="ECO:0000256" key="1">
    <source>
        <dbReference type="SAM" id="MobiDB-lite"/>
    </source>
</evidence>
<evidence type="ECO:0000313" key="3">
    <source>
        <dbReference type="Proteomes" id="UP000626109"/>
    </source>
</evidence>
<proteinExistence type="predicted"/>
<evidence type="ECO:0000313" key="2">
    <source>
        <dbReference type="EMBL" id="CAE8691442.1"/>
    </source>
</evidence>
<feature type="region of interest" description="Disordered" evidence="1">
    <location>
        <begin position="196"/>
        <end position="255"/>
    </location>
</feature>
<feature type="region of interest" description="Disordered" evidence="1">
    <location>
        <begin position="1"/>
        <end position="23"/>
    </location>
</feature>